<organism evidence="1 2">
    <name type="scientific">Leucogyrophana mollusca</name>
    <dbReference type="NCBI Taxonomy" id="85980"/>
    <lineage>
        <taxon>Eukaryota</taxon>
        <taxon>Fungi</taxon>
        <taxon>Dikarya</taxon>
        <taxon>Basidiomycota</taxon>
        <taxon>Agaricomycotina</taxon>
        <taxon>Agaricomycetes</taxon>
        <taxon>Agaricomycetidae</taxon>
        <taxon>Boletales</taxon>
        <taxon>Boletales incertae sedis</taxon>
        <taxon>Leucogyrophana</taxon>
    </lineage>
</organism>
<comment type="caution">
    <text evidence="1">The sequence shown here is derived from an EMBL/GenBank/DDBJ whole genome shotgun (WGS) entry which is preliminary data.</text>
</comment>
<name>A0ACB8BRF8_9AGAM</name>
<proteinExistence type="predicted"/>
<evidence type="ECO:0000313" key="1">
    <source>
        <dbReference type="EMBL" id="KAH7927755.1"/>
    </source>
</evidence>
<sequence>MSSNWSPQETPSQILTEKTFFQGCIVMGVGYGCVVALTGMCLHSLWRCRTTRGMTSTRSLFFLAYVSIIFVLGSISFATNTAFEQLAFVDYRNFPGGPVAFQRNMHYIPINVASDISFVLANMCAESLLIWRCMVIFKDSRAVFRVAVTFFSSLLFAGSLGMGILWLIETSSSSEILFKTKKRVSYIVPFFFIASLVLNTIVSSLIAGRLIFLRRRLTSVAGQALGSHYTNSAALVVESASLYTVFSLLFLIPFAAGSPIANAFLQIMGEVQIIAPLLIIYRVLEGKAWSEKTAFSPRRISDESSLHLRRLPTARVTAEDLIETHSVPEVQVTIDVSKGAI</sequence>
<accession>A0ACB8BRF8</accession>
<evidence type="ECO:0000313" key="2">
    <source>
        <dbReference type="Proteomes" id="UP000790709"/>
    </source>
</evidence>
<reference evidence="1" key="1">
    <citation type="journal article" date="2021" name="New Phytol.">
        <title>Evolutionary innovations through gain and loss of genes in the ectomycorrhizal Boletales.</title>
        <authorList>
            <person name="Wu G."/>
            <person name="Miyauchi S."/>
            <person name="Morin E."/>
            <person name="Kuo A."/>
            <person name="Drula E."/>
            <person name="Varga T."/>
            <person name="Kohler A."/>
            <person name="Feng B."/>
            <person name="Cao Y."/>
            <person name="Lipzen A."/>
            <person name="Daum C."/>
            <person name="Hundley H."/>
            <person name="Pangilinan J."/>
            <person name="Johnson J."/>
            <person name="Barry K."/>
            <person name="LaButti K."/>
            <person name="Ng V."/>
            <person name="Ahrendt S."/>
            <person name="Min B."/>
            <person name="Choi I.G."/>
            <person name="Park H."/>
            <person name="Plett J.M."/>
            <person name="Magnuson J."/>
            <person name="Spatafora J.W."/>
            <person name="Nagy L.G."/>
            <person name="Henrissat B."/>
            <person name="Grigoriev I.V."/>
            <person name="Yang Z.L."/>
            <person name="Xu J."/>
            <person name="Martin F.M."/>
        </authorList>
    </citation>
    <scope>NUCLEOTIDE SEQUENCE</scope>
    <source>
        <strain evidence="1">KUC20120723A-06</strain>
    </source>
</reference>
<dbReference type="EMBL" id="MU266361">
    <property type="protein sequence ID" value="KAH7927755.1"/>
    <property type="molecule type" value="Genomic_DNA"/>
</dbReference>
<keyword evidence="2" id="KW-1185">Reference proteome</keyword>
<gene>
    <name evidence="1" type="ORF">BV22DRAFT_1006355</name>
</gene>
<protein>
    <submittedName>
        <fullName evidence="1">Uncharacterized protein</fullName>
    </submittedName>
</protein>
<dbReference type="Proteomes" id="UP000790709">
    <property type="component" value="Unassembled WGS sequence"/>
</dbReference>